<feature type="signal peptide" evidence="15">
    <location>
        <begin position="1"/>
        <end position="19"/>
    </location>
</feature>
<dbReference type="SUPFAM" id="SSF63737">
    <property type="entry name" value="Leukotriene A4 hydrolase N-terminal domain"/>
    <property type="match status" value="1"/>
</dbReference>
<keyword evidence="11" id="KW-0482">Metalloprotease</keyword>
<dbReference type="GO" id="GO:0006508">
    <property type="term" value="P:proteolysis"/>
    <property type="evidence" value="ECO:0007669"/>
    <property type="project" value="UniProtKB-KW"/>
</dbReference>
<feature type="binding site" evidence="14">
    <location>
        <position position="308"/>
    </location>
    <ligand>
        <name>Zn(2+)</name>
        <dbReference type="ChEBI" id="CHEBI:29105"/>
        <note>catalytic</note>
    </ligand>
</feature>
<evidence type="ECO:0000256" key="14">
    <source>
        <dbReference type="PIRSR" id="PIRSR634015-3"/>
    </source>
</evidence>
<dbReference type="PANTHER" id="PTHR45726">
    <property type="entry name" value="LEUKOTRIENE A-4 HYDROLASE"/>
    <property type="match status" value="1"/>
</dbReference>
<evidence type="ECO:0000313" key="18">
    <source>
        <dbReference type="Proteomes" id="UP000241074"/>
    </source>
</evidence>
<comment type="catalytic activity">
    <reaction evidence="1">
        <text>Release of an N-terminal amino acid, Xaa-|-Yaa- from a peptide, amide or arylamide. Xaa is preferably Ala, but may be most amino acids including Pro (slow action). When a terminal hydrophobic residue is followed by a prolyl residue, the two may be released as an intact Xaa-Pro dipeptide.</text>
        <dbReference type="EC" id="3.4.11.2"/>
    </reaction>
</comment>
<keyword evidence="15" id="KW-0732">Signal</keyword>
<feature type="active site" description="Proton donor" evidence="12">
    <location>
        <position position="394"/>
    </location>
</feature>
<dbReference type="InterPro" id="IPR001930">
    <property type="entry name" value="Peptidase_M1"/>
</dbReference>
<feature type="binding site" evidence="13">
    <location>
        <begin position="152"/>
        <end position="154"/>
    </location>
    <ligand>
        <name>a peptide</name>
        <dbReference type="ChEBI" id="CHEBI:60466"/>
    </ligand>
</feature>
<dbReference type="InterPro" id="IPR027268">
    <property type="entry name" value="Peptidase_M4/M1_CTD_sf"/>
</dbReference>
<feature type="active site" description="Proton acceptor" evidence="12">
    <location>
        <position position="309"/>
    </location>
</feature>
<comment type="similarity">
    <text evidence="3">Belongs to the peptidase M1 family.</text>
</comment>
<evidence type="ECO:0000256" key="3">
    <source>
        <dbReference type="ARBA" id="ARBA00010136"/>
    </source>
</evidence>
<dbReference type="Gene3D" id="2.60.40.1730">
    <property type="entry name" value="tricorn interacting facor f3 domain"/>
    <property type="match status" value="1"/>
</dbReference>
<dbReference type="GO" id="GO:0008237">
    <property type="term" value="F:metallopeptidase activity"/>
    <property type="evidence" value="ECO:0007669"/>
    <property type="project" value="UniProtKB-KW"/>
</dbReference>
<dbReference type="Gene3D" id="1.10.390.10">
    <property type="entry name" value="Neutral Protease Domain 2"/>
    <property type="match status" value="1"/>
</dbReference>
<dbReference type="OrthoDB" id="100605at2"/>
<evidence type="ECO:0000256" key="1">
    <source>
        <dbReference type="ARBA" id="ARBA00000098"/>
    </source>
</evidence>
<evidence type="ECO:0000256" key="15">
    <source>
        <dbReference type="SAM" id="SignalP"/>
    </source>
</evidence>
<dbReference type="InterPro" id="IPR049980">
    <property type="entry name" value="LTA4H_cat"/>
</dbReference>
<keyword evidence="8 14" id="KW-0479">Metal-binding</keyword>
<dbReference type="PANTHER" id="PTHR45726:SF3">
    <property type="entry name" value="LEUKOTRIENE A-4 HYDROLASE"/>
    <property type="match status" value="1"/>
</dbReference>
<dbReference type="Pfam" id="PF17900">
    <property type="entry name" value="Peptidase_M1_N"/>
    <property type="match status" value="1"/>
</dbReference>
<comment type="subcellular location">
    <subcellularLocation>
        <location evidence="2">Cytoplasm</location>
    </subcellularLocation>
</comment>
<evidence type="ECO:0000256" key="10">
    <source>
        <dbReference type="ARBA" id="ARBA00022833"/>
    </source>
</evidence>
<evidence type="ECO:0000256" key="7">
    <source>
        <dbReference type="ARBA" id="ARBA00022670"/>
    </source>
</evidence>
<feature type="domain" description="Peptidase M1 leukotriene A4 hydrolase/aminopeptidase C-terminal" evidence="16">
    <location>
        <begin position="473"/>
        <end position="612"/>
    </location>
</feature>
<evidence type="ECO:0000256" key="2">
    <source>
        <dbReference type="ARBA" id="ARBA00004496"/>
    </source>
</evidence>
<feature type="binding site" evidence="14">
    <location>
        <position position="312"/>
    </location>
    <ligand>
        <name>Zn(2+)</name>
        <dbReference type="ChEBI" id="CHEBI:29105"/>
        <note>catalytic</note>
    </ligand>
</feature>
<feature type="binding site" evidence="13">
    <location>
        <begin position="279"/>
        <end position="284"/>
    </location>
    <ligand>
        <name>a peptide</name>
        <dbReference type="ChEBI" id="CHEBI:60466"/>
    </ligand>
</feature>
<accession>A0A2P1PWX9</accession>
<dbReference type="SUPFAM" id="SSF55486">
    <property type="entry name" value="Metalloproteases ('zincins'), catalytic domain"/>
    <property type="match status" value="1"/>
</dbReference>
<dbReference type="RefSeq" id="WP_106893260.1">
    <property type="nucleotide sequence ID" value="NZ_CP027860.1"/>
</dbReference>
<dbReference type="EC" id="3.4.11.2" evidence="4"/>
<evidence type="ECO:0000256" key="11">
    <source>
        <dbReference type="ARBA" id="ARBA00023049"/>
    </source>
</evidence>
<dbReference type="Proteomes" id="UP000241074">
    <property type="component" value="Chromosome"/>
</dbReference>
<evidence type="ECO:0000256" key="4">
    <source>
        <dbReference type="ARBA" id="ARBA00012564"/>
    </source>
</evidence>
<dbReference type="EMBL" id="CP027860">
    <property type="protein sequence ID" value="AVP99342.1"/>
    <property type="molecule type" value="Genomic_DNA"/>
</dbReference>
<dbReference type="InterPro" id="IPR014782">
    <property type="entry name" value="Peptidase_M1_dom"/>
</dbReference>
<evidence type="ECO:0000256" key="5">
    <source>
        <dbReference type="ARBA" id="ARBA00015611"/>
    </source>
</evidence>
<reference evidence="17 18" key="2">
    <citation type="submission" date="2018-03" db="EMBL/GenBank/DDBJ databases">
        <authorList>
            <person name="Keele B.F."/>
        </authorList>
    </citation>
    <scope>NUCLEOTIDE SEQUENCE [LARGE SCALE GENOMIC DNA]</scope>
    <source>
        <strain evidence="17 18">D13</strain>
    </source>
</reference>
<organism evidence="17 18">
    <name type="scientific">Ahniella affigens</name>
    <dbReference type="NCBI Taxonomy" id="2021234"/>
    <lineage>
        <taxon>Bacteria</taxon>
        <taxon>Pseudomonadati</taxon>
        <taxon>Pseudomonadota</taxon>
        <taxon>Gammaproteobacteria</taxon>
        <taxon>Lysobacterales</taxon>
        <taxon>Rhodanobacteraceae</taxon>
        <taxon>Ahniella</taxon>
    </lineage>
</organism>
<dbReference type="GO" id="GO:0016285">
    <property type="term" value="F:alanyl aminopeptidase activity"/>
    <property type="evidence" value="ECO:0007669"/>
    <property type="project" value="UniProtKB-EC"/>
</dbReference>
<feature type="binding site" evidence="14">
    <location>
        <position position="331"/>
    </location>
    <ligand>
        <name>Zn(2+)</name>
        <dbReference type="ChEBI" id="CHEBI:29105"/>
        <note>catalytic</note>
    </ligand>
</feature>
<dbReference type="SMART" id="SM01263">
    <property type="entry name" value="Leuk-A4-hydro_C"/>
    <property type="match status" value="1"/>
</dbReference>
<dbReference type="Pfam" id="PF09127">
    <property type="entry name" value="Leuk-A4-hydro_C"/>
    <property type="match status" value="1"/>
</dbReference>
<dbReference type="InterPro" id="IPR034015">
    <property type="entry name" value="M1_LTA4H"/>
</dbReference>
<keyword evidence="17" id="KW-0031">Aminopeptidase</keyword>
<evidence type="ECO:0000259" key="16">
    <source>
        <dbReference type="SMART" id="SM01263"/>
    </source>
</evidence>
<evidence type="ECO:0000313" key="17">
    <source>
        <dbReference type="EMBL" id="AVP99342.1"/>
    </source>
</evidence>
<dbReference type="Gene3D" id="3.30.2010.30">
    <property type="match status" value="1"/>
</dbReference>
<keyword evidence="6" id="KW-0963">Cytoplasm</keyword>
<dbReference type="Pfam" id="PF01433">
    <property type="entry name" value="Peptidase_M1"/>
    <property type="match status" value="1"/>
</dbReference>
<keyword evidence="7" id="KW-0645">Protease</keyword>
<evidence type="ECO:0000256" key="6">
    <source>
        <dbReference type="ARBA" id="ARBA00022490"/>
    </source>
</evidence>
<evidence type="ECO:0000256" key="12">
    <source>
        <dbReference type="PIRSR" id="PIRSR634015-1"/>
    </source>
</evidence>
<feature type="chain" id="PRO_5015161787" description="Aminopeptidase N" evidence="15">
    <location>
        <begin position="20"/>
        <end position="613"/>
    </location>
</feature>
<keyword evidence="10 14" id="KW-0862">Zinc</keyword>
<evidence type="ECO:0000256" key="9">
    <source>
        <dbReference type="ARBA" id="ARBA00022801"/>
    </source>
</evidence>
<dbReference type="SUPFAM" id="SSF48371">
    <property type="entry name" value="ARM repeat"/>
    <property type="match status" value="1"/>
</dbReference>
<dbReference type="AlphaFoldDB" id="A0A2P1PWX9"/>
<dbReference type="CDD" id="cd09599">
    <property type="entry name" value="M1_LTA4H"/>
    <property type="match status" value="1"/>
</dbReference>
<keyword evidence="18" id="KW-1185">Reference proteome</keyword>
<comment type="cofactor">
    <cofactor evidence="14">
        <name>Zn(2+)</name>
        <dbReference type="ChEBI" id="CHEBI:29105"/>
    </cofactor>
    <text evidence="14">Binds 1 zinc ion per subunit.</text>
</comment>
<dbReference type="InterPro" id="IPR016024">
    <property type="entry name" value="ARM-type_fold"/>
</dbReference>
<proteinExistence type="inferred from homology"/>
<dbReference type="GO" id="GO:0008270">
    <property type="term" value="F:zinc ion binding"/>
    <property type="evidence" value="ECO:0007669"/>
    <property type="project" value="InterPro"/>
</dbReference>
<dbReference type="Gene3D" id="1.25.40.320">
    <property type="entry name" value="Peptidase M1, leukotriene A4 hydrolase/aminopeptidase C-terminal domain"/>
    <property type="match status" value="1"/>
</dbReference>
<dbReference type="GO" id="GO:0005737">
    <property type="term" value="C:cytoplasm"/>
    <property type="evidence" value="ECO:0007669"/>
    <property type="project" value="UniProtKB-SubCell"/>
</dbReference>
<feature type="binding site" evidence="13">
    <location>
        <begin position="568"/>
        <end position="570"/>
    </location>
    <ligand>
        <name>a peptide</name>
        <dbReference type="ChEBI" id="CHEBI:60466"/>
    </ligand>
</feature>
<gene>
    <name evidence="17" type="ORF">C7S18_20165</name>
</gene>
<dbReference type="FunFam" id="3.30.2010.30:FF:000001">
    <property type="entry name" value="Leukotriene A(4) hydrolase"/>
    <property type="match status" value="1"/>
</dbReference>
<reference evidence="17 18" key="1">
    <citation type="submission" date="2018-03" db="EMBL/GenBank/DDBJ databases">
        <title>Ahniella affigens gen. nov., sp. nov., a gammaproteobacterium isolated from sandy soil near a stream.</title>
        <authorList>
            <person name="Ko Y."/>
            <person name="Kim J.-H."/>
        </authorList>
    </citation>
    <scope>NUCLEOTIDE SEQUENCE [LARGE SCALE GENOMIC DNA]</scope>
    <source>
        <strain evidence="17 18">D13</strain>
    </source>
</reference>
<dbReference type="PRINTS" id="PR00756">
    <property type="entry name" value="ALADIPTASE"/>
</dbReference>
<evidence type="ECO:0000256" key="13">
    <source>
        <dbReference type="PIRSR" id="PIRSR634015-2"/>
    </source>
</evidence>
<protein>
    <recommendedName>
        <fullName evidence="5">Aminopeptidase N</fullName>
        <ecNumber evidence="4">3.4.11.2</ecNumber>
    </recommendedName>
</protein>
<sequence>MRILKWTLLAWLVAAPALAEIKRDHHSAARLDEVRIKHLYLDLDVQFDKQQLAGFADLSLDWKKPDAGRLDLDTRDLSIDRVLVKTDAGKWHRASFTLGSRNAIKGQALTIRFAGHPNLVRVYYRTSPKASGLQWLSPEQTLGKQKPFMFSQAQAAHARSFVPLQDTPAVRFTYSAHVTAPQGIRVVMSADNDPNATGAGGYRFNMPQPIPSYLLAIAAGDLAFQSIGPRSGVYTEPGRLAAAAKEFEDTEAMIAATERLYGPYRWGRYDLLILPPSFPFGGMENPRLSFITPTVIAGDKSLVSLIAHELAHSWSGNLVTNESWEHIWLNEGFTSYVENRIVEAVFGQNQAKMEQVISQRELMAELKELPAPDQRLVVDLAGRDPDDGLSGVPYDKGQWLLRTIEKRLGRDTFDPILREWFDSHAFQSVGTDEFLNFFGTRIFDKHDAAFPRLEVEEWLYQPGLPASAPLTAAPAFDVVDAARTDFLAGAKSAAALQAGSWVTQQWLHFLNELPTDLSQDKLADLDAAYHLSDTKNAEIAMRWFLAGIRAGYEPIRAPMRAHLIGIGRRKLMMPLWGELAKTPAGKAWAREVYQVARPGYHPIAQASVDAVLK</sequence>
<dbReference type="KEGG" id="xba:C7S18_20165"/>
<dbReference type="InterPro" id="IPR045357">
    <property type="entry name" value="Aminopeptidase_N-like_N"/>
</dbReference>
<keyword evidence="9" id="KW-0378">Hydrolase</keyword>
<name>A0A2P1PWX9_9GAMM</name>
<evidence type="ECO:0000256" key="8">
    <source>
        <dbReference type="ARBA" id="ARBA00022723"/>
    </source>
</evidence>
<dbReference type="InterPro" id="IPR038502">
    <property type="entry name" value="M1_LTA-4_hydro/amino_C_sf"/>
</dbReference>
<dbReference type="InterPro" id="IPR015211">
    <property type="entry name" value="Peptidase_M1_C"/>
</dbReference>
<dbReference type="InterPro" id="IPR042097">
    <property type="entry name" value="Aminopeptidase_N-like_N_sf"/>
</dbReference>